<reference evidence="1 2" key="1">
    <citation type="submission" date="2024-12" db="EMBL/GenBank/DDBJ databases">
        <title>The unique morphological basis and parallel evolutionary history of personate flowers in Penstemon.</title>
        <authorList>
            <person name="Depatie T.H."/>
            <person name="Wessinger C.A."/>
        </authorList>
    </citation>
    <scope>NUCLEOTIDE SEQUENCE [LARGE SCALE GENOMIC DNA]</scope>
    <source>
        <strain evidence="1">WTNN_2</strain>
        <tissue evidence="1">Leaf</tissue>
    </source>
</reference>
<protein>
    <recommendedName>
        <fullName evidence="3">Transposase</fullName>
    </recommendedName>
</protein>
<gene>
    <name evidence="1" type="ORF">ACJIZ3_025473</name>
</gene>
<name>A0ABD3TVR6_9LAMI</name>
<sequence length="52" mass="5578">MGRTSPVASELTGLYGDGASEPYKSHWLVVGLEVHTRWLDIELSSGKGASCE</sequence>
<dbReference type="EMBL" id="JBJXBP010000003">
    <property type="protein sequence ID" value="KAL3840882.1"/>
    <property type="molecule type" value="Genomic_DNA"/>
</dbReference>
<evidence type="ECO:0008006" key="3">
    <source>
        <dbReference type="Google" id="ProtNLM"/>
    </source>
</evidence>
<comment type="caution">
    <text evidence="1">The sequence shown here is derived from an EMBL/GenBank/DDBJ whole genome shotgun (WGS) entry which is preliminary data.</text>
</comment>
<dbReference type="AlphaFoldDB" id="A0ABD3TVR6"/>
<evidence type="ECO:0000313" key="2">
    <source>
        <dbReference type="Proteomes" id="UP001634393"/>
    </source>
</evidence>
<accession>A0ABD3TVR6</accession>
<proteinExistence type="predicted"/>
<keyword evidence="2" id="KW-1185">Reference proteome</keyword>
<organism evidence="1 2">
    <name type="scientific">Penstemon smallii</name>
    <dbReference type="NCBI Taxonomy" id="265156"/>
    <lineage>
        <taxon>Eukaryota</taxon>
        <taxon>Viridiplantae</taxon>
        <taxon>Streptophyta</taxon>
        <taxon>Embryophyta</taxon>
        <taxon>Tracheophyta</taxon>
        <taxon>Spermatophyta</taxon>
        <taxon>Magnoliopsida</taxon>
        <taxon>eudicotyledons</taxon>
        <taxon>Gunneridae</taxon>
        <taxon>Pentapetalae</taxon>
        <taxon>asterids</taxon>
        <taxon>lamiids</taxon>
        <taxon>Lamiales</taxon>
        <taxon>Plantaginaceae</taxon>
        <taxon>Cheloneae</taxon>
        <taxon>Penstemon</taxon>
    </lineage>
</organism>
<dbReference type="Proteomes" id="UP001634393">
    <property type="component" value="Unassembled WGS sequence"/>
</dbReference>
<evidence type="ECO:0000313" key="1">
    <source>
        <dbReference type="EMBL" id="KAL3840882.1"/>
    </source>
</evidence>